<feature type="domain" description="DNA-directed DNA polymerase family A palm" evidence="18">
    <location>
        <begin position="449"/>
        <end position="656"/>
    </location>
</feature>
<evidence type="ECO:0000256" key="6">
    <source>
        <dbReference type="ARBA" id="ARBA00022705"/>
    </source>
</evidence>
<dbReference type="InterPro" id="IPR036397">
    <property type="entry name" value="RNaseH_sf"/>
</dbReference>
<comment type="subunit">
    <text evidence="16">Single-chain monomer with multiple functions.</text>
</comment>
<accession>A0A2R6XYD7</accession>
<dbReference type="GO" id="GO:0003887">
    <property type="term" value="F:DNA-directed DNA polymerase activity"/>
    <property type="evidence" value="ECO:0007669"/>
    <property type="project" value="UniProtKB-UniRule"/>
</dbReference>
<evidence type="ECO:0000313" key="20">
    <source>
        <dbReference type="Proteomes" id="UP000244338"/>
    </source>
</evidence>
<comment type="caution">
    <text evidence="19">The sequence shown here is derived from an EMBL/GenBank/DDBJ whole genome shotgun (WGS) entry which is preliminary data.</text>
</comment>
<dbReference type="SUPFAM" id="SSF53098">
    <property type="entry name" value="Ribonuclease H-like"/>
    <property type="match status" value="1"/>
</dbReference>
<dbReference type="AlphaFoldDB" id="A0A2R6XYD7"/>
<evidence type="ECO:0000256" key="11">
    <source>
        <dbReference type="ARBA" id="ARBA00022932"/>
    </source>
</evidence>
<dbReference type="PRINTS" id="PR00868">
    <property type="entry name" value="DNAPOLI"/>
</dbReference>
<dbReference type="NCBIfam" id="NF004397">
    <property type="entry name" value="PRK05755.1"/>
    <property type="match status" value="1"/>
</dbReference>
<keyword evidence="13 16" id="KW-0234">DNA repair</keyword>
<dbReference type="InterPro" id="IPR018320">
    <property type="entry name" value="DNA_polymerase_1"/>
</dbReference>
<dbReference type="InterPro" id="IPR036279">
    <property type="entry name" value="5-3_exonuclease_C_sf"/>
</dbReference>
<protein>
    <recommendedName>
        <fullName evidence="3 15">DNA polymerase I</fullName>
        <ecNumber evidence="2 15">2.7.7.7</ecNumber>
    </recommendedName>
</protein>
<keyword evidence="12 16" id="KW-0238">DNA-binding</keyword>
<dbReference type="EMBL" id="PEBX01000116">
    <property type="protein sequence ID" value="PTQ55437.1"/>
    <property type="molecule type" value="Genomic_DNA"/>
</dbReference>
<dbReference type="Gene3D" id="1.10.150.20">
    <property type="entry name" value="5' to 3' exonuclease, C-terminal subdomain"/>
    <property type="match status" value="2"/>
</dbReference>
<evidence type="ECO:0000256" key="12">
    <source>
        <dbReference type="ARBA" id="ARBA00023125"/>
    </source>
</evidence>
<evidence type="ECO:0000256" key="4">
    <source>
        <dbReference type="ARBA" id="ARBA00022679"/>
    </source>
</evidence>
<evidence type="ECO:0000256" key="15">
    <source>
        <dbReference type="NCBIfam" id="TIGR00593"/>
    </source>
</evidence>
<dbReference type="GO" id="GO:0006261">
    <property type="term" value="P:DNA-templated DNA replication"/>
    <property type="evidence" value="ECO:0007669"/>
    <property type="project" value="UniProtKB-UniRule"/>
</dbReference>
<dbReference type="FunFam" id="1.10.150.20:FF:000002">
    <property type="entry name" value="DNA polymerase I"/>
    <property type="match status" value="1"/>
</dbReference>
<evidence type="ECO:0000256" key="3">
    <source>
        <dbReference type="ARBA" id="ARBA00020311"/>
    </source>
</evidence>
<dbReference type="InterPro" id="IPR012337">
    <property type="entry name" value="RNaseH-like_sf"/>
</dbReference>
<dbReference type="PANTHER" id="PTHR10133">
    <property type="entry name" value="DNA POLYMERASE I"/>
    <property type="match status" value="1"/>
</dbReference>
<evidence type="ECO:0000256" key="7">
    <source>
        <dbReference type="ARBA" id="ARBA00022722"/>
    </source>
</evidence>
<dbReference type="Proteomes" id="UP000244338">
    <property type="component" value="Unassembled WGS sequence"/>
</dbReference>
<keyword evidence="10" id="KW-0269">Exonuclease</keyword>
<keyword evidence="8 16" id="KW-0227">DNA damage</keyword>
<dbReference type="Gene3D" id="3.30.420.10">
    <property type="entry name" value="Ribonuclease H-like superfamily/Ribonuclease H"/>
    <property type="match status" value="1"/>
</dbReference>
<dbReference type="SUPFAM" id="SSF56672">
    <property type="entry name" value="DNA/RNA polymerases"/>
    <property type="match status" value="1"/>
</dbReference>
<sequence length="692" mass="78083">MDGVYEHLDELKGKLKENLTVHEDAARLSRKLVLIEDAVSLTMTLDDARYAGFYAATFISFLEQLGFRSLIERLREGALAGYVLDDAVTQASQEKTAYHPAPSHTFSKAHVITGETTEGLDELTRIRADVNTPSCIVLYYDGARPHRAHLAAGAIAHPLGTVIFNRAGLIRHAALQQFFTDPAIKKVFYDTKRAMIAFERLGFPLQGYAGDGLIAQYLLDATRSSYTLSDLAAFFGETVPDDADVFGKGSKFRLPEEPVLFSHAQAQAEVFFRLYPSVLERLKALDLLNLYESIELPLVGVLARMEIAGIKIDRTALEEIGRSLLSRMKEVETEVYELAGVEFNVNSPKQLAEILFEKLMLPPQKKTKTGYSTDAETLEALAGAHPVIEPILTYRMLSKLYSTYVEGLIKEIHEDGKIHTTFHQALTSTGRLSSSEPNLQNIPMRQEEGRLLRKAFIPSEKNWRILSADYSQIELRVLAHMSGDPRLIEAFLHDEDIHTQTAMDVFHVKREEVSPLMRRHAKAVNFGIIYGISDFGLAQNLKISRQEAKAFITRYFEVYPEVRRFLDRLIEEAREKGYVTTLFGRRRELPEINDRNFARRSFAERTAMNTPIQGTAADIIKKAMVELERVLLEDEIPARMLLQVHDELVFEVDAAHAEALAELVRDKMSHAVALRVPLKVDVAYGPTWYDAK</sequence>
<evidence type="ECO:0000256" key="16">
    <source>
        <dbReference type="RuleBase" id="RU004460"/>
    </source>
</evidence>
<dbReference type="GO" id="GO:0003677">
    <property type="term" value="F:DNA binding"/>
    <property type="evidence" value="ECO:0007669"/>
    <property type="project" value="UniProtKB-UniRule"/>
</dbReference>
<dbReference type="GO" id="GO:0008408">
    <property type="term" value="F:3'-5' exonuclease activity"/>
    <property type="evidence" value="ECO:0007669"/>
    <property type="project" value="InterPro"/>
</dbReference>
<feature type="domain" description="3'-5' exonuclease" evidence="17">
    <location>
        <begin position="111"/>
        <end position="283"/>
    </location>
</feature>
<dbReference type="CDD" id="cd06140">
    <property type="entry name" value="DNA_polA_I_Bacillus_like_exo"/>
    <property type="match status" value="1"/>
</dbReference>
<dbReference type="FunFam" id="1.20.1060.10:FF:000001">
    <property type="entry name" value="DNA polymerase I"/>
    <property type="match status" value="1"/>
</dbReference>
<dbReference type="GO" id="GO:0006302">
    <property type="term" value="P:double-strand break repair"/>
    <property type="evidence" value="ECO:0007669"/>
    <property type="project" value="TreeGrafter"/>
</dbReference>
<dbReference type="SMART" id="SM00474">
    <property type="entry name" value="35EXOc"/>
    <property type="match status" value="1"/>
</dbReference>
<keyword evidence="5 16" id="KW-0548">Nucleotidyltransferase</keyword>
<comment type="similarity">
    <text evidence="1 16">Belongs to the DNA polymerase type-A family.</text>
</comment>
<dbReference type="Pfam" id="PF22619">
    <property type="entry name" value="DNA_polI_exo1"/>
    <property type="match status" value="1"/>
</dbReference>
<dbReference type="SMART" id="SM00482">
    <property type="entry name" value="POLAc"/>
    <property type="match status" value="1"/>
</dbReference>
<keyword evidence="4 16" id="KW-0808">Transferase</keyword>
<dbReference type="Gene3D" id="3.30.70.370">
    <property type="match status" value="1"/>
</dbReference>
<evidence type="ECO:0000256" key="8">
    <source>
        <dbReference type="ARBA" id="ARBA00022763"/>
    </source>
</evidence>
<organism evidence="19 20">
    <name type="scientific">Candidatus Carbonibacillus altaicus</name>
    <dbReference type="NCBI Taxonomy" id="2163959"/>
    <lineage>
        <taxon>Bacteria</taxon>
        <taxon>Bacillati</taxon>
        <taxon>Bacillota</taxon>
        <taxon>Bacilli</taxon>
        <taxon>Bacillales</taxon>
        <taxon>Candidatus Carbonibacillus</taxon>
    </lineage>
</organism>
<reference evidence="20" key="1">
    <citation type="journal article" date="2018" name="Sci. Rep.">
        <title>Lignite coal burning seam in the remote Altai Mountains harbors a hydrogen-driven thermophilic microbial community.</title>
        <authorList>
            <person name="Kadnikov V.V."/>
            <person name="Mardanov A.V."/>
            <person name="Ivasenko D.A."/>
            <person name="Antsiferov D.V."/>
            <person name="Beletsky A.V."/>
            <person name="Karnachuk O.V."/>
            <person name="Ravin N.V."/>
        </authorList>
    </citation>
    <scope>NUCLEOTIDE SEQUENCE [LARGE SCALE GENOMIC DNA]</scope>
</reference>
<dbReference type="InterPro" id="IPR002562">
    <property type="entry name" value="3'-5'_exonuclease_dom"/>
</dbReference>
<dbReference type="PANTHER" id="PTHR10133:SF27">
    <property type="entry name" value="DNA POLYMERASE NU"/>
    <property type="match status" value="1"/>
</dbReference>
<evidence type="ECO:0000256" key="10">
    <source>
        <dbReference type="ARBA" id="ARBA00022839"/>
    </source>
</evidence>
<dbReference type="Gene3D" id="1.20.1060.10">
    <property type="entry name" value="Taq DNA Polymerase, Chain T, domain 4"/>
    <property type="match status" value="1"/>
</dbReference>
<dbReference type="InterPro" id="IPR019760">
    <property type="entry name" value="DNA-dir_DNA_pol_A_CS"/>
</dbReference>
<evidence type="ECO:0000259" key="18">
    <source>
        <dbReference type="SMART" id="SM00482"/>
    </source>
</evidence>
<keyword evidence="7" id="KW-0540">Nuclease</keyword>
<evidence type="ECO:0000313" key="19">
    <source>
        <dbReference type="EMBL" id="PTQ55437.1"/>
    </source>
</evidence>
<evidence type="ECO:0000256" key="14">
    <source>
        <dbReference type="ARBA" id="ARBA00049244"/>
    </source>
</evidence>
<keyword evidence="9" id="KW-0378">Hydrolase</keyword>
<dbReference type="CDD" id="cd08637">
    <property type="entry name" value="DNA_pol_A_pol_I_C"/>
    <property type="match status" value="1"/>
</dbReference>
<dbReference type="Pfam" id="PF00476">
    <property type="entry name" value="DNA_pol_A"/>
    <property type="match status" value="1"/>
</dbReference>
<dbReference type="InterPro" id="IPR054690">
    <property type="entry name" value="DNA_polI_exonuclease"/>
</dbReference>
<evidence type="ECO:0000256" key="5">
    <source>
        <dbReference type="ARBA" id="ARBA00022695"/>
    </source>
</evidence>
<comment type="catalytic activity">
    <reaction evidence="14 16">
        <text>DNA(n) + a 2'-deoxyribonucleoside 5'-triphosphate = DNA(n+1) + diphosphate</text>
        <dbReference type="Rhea" id="RHEA:22508"/>
        <dbReference type="Rhea" id="RHEA-COMP:17339"/>
        <dbReference type="Rhea" id="RHEA-COMP:17340"/>
        <dbReference type="ChEBI" id="CHEBI:33019"/>
        <dbReference type="ChEBI" id="CHEBI:61560"/>
        <dbReference type="ChEBI" id="CHEBI:173112"/>
        <dbReference type="EC" id="2.7.7.7"/>
    </reaction>
</comment>
<keyword evidence="6 16" id="KW-0235">DNA replication</keyword>
<keyword evidence="11 16" id="KW-0239">DNA-directed DNA polymerase</keyword>
<dbReference type="EC" id="2.7.7.7" evidence="2 15"/>
<evidence type="ECO:0000256" key="9">
    <source>
        <dbReference type="ARBA" id="ARBA00022801"/>
    </source>
</evidence>
<evidence type="ECO:0000259" key="17">
    <source>
        <dbReference type="SMART" id="SM00474"/>
    </source>
</evidence>
<dbReference type="InterPro" id="IPR002298">
    <property type="entry name" value="DNA_polymerase_A"/>
</dbReference>
<name>A0A2R6XYD7_9BACL</name>
<gene>
    <name evidence="16" type="primary">polA</name>
    <name evidence="19" type="ORF">BSOLF_2119</name>
</gene>
<evidence type="ECO:0000256" key="1">
    <source>
        <dbReference type="ARBA" id="ARBA00007705"/>
    </source>
</evidence>
<dbReference type="PROSITE" id="PS00447">
    <property type="entry name" value="DNA_POLYMERASE_A"/>
    <property type="match status" value="1"/>
</dbReference>
<dbReference type="InterPro" id="IPR043502">
    <property type="entry name" value="DNA/RNA_pol_sf"/>
</dbReference>
<dbReference type="SUPFAM" id="SSF47807">
    <property type="entry name" value="5' to 3' exonuclease, C-terminal subdomain"/>
    <property type="match status" value="1"/>
</dbReference>
<evidence type="ECO:0000256" key="13">
    <source>
        <dbReference type="ARBA" id="ARBA00023204"/>
    </source>
</evidence>
<dbReference type="InterPro" id="IPR001098">
    <property type="entry name" value="DNA-dir_DNA_pol_A_palm_dom"/>
</dbReference>
<dbReference type="NCBIfam" id="TIGR00593">
    <property type="entry name" value="pola"/>
    <property type="match status" value="1"/>
</dbReference>
<proteinExistence type="inferred from homology"/>
<evidence type="ECO:0000256" key="2">
    <source>
        <dbReference type="ARBA" id="ARBA00012417"/>
    </source>
</evidence>